<evidence type="ECO:0000256" key="10">
    <source>
        <dbReference type="SAM" id="MobiDB-lite"/>
    </source>
</evidence>
<sequence length="1293" mass="146561">MEFEKYVNLGREIGLSGQELLDFAQNRETIEKKERAKSEKEAREDRERVRKHEMEMKELELRLREAQVARGTQEPEISLSRRVKLPQLSPFQDGRDEIDDYLSRFQTFATAAGWPESQWASLLSTLLTGRALAVYAAMQVAESCDYKKLKSALLKKYALTTDGYRSKFRSAKCGVSETYVQFVDRLKVYLNRWIESSGTNKNYKDLFDLILQEQVINSSDKELAIFLKEKGLKTSSDMATYADRYTEARVTYHGGKRKSGSSDKGKSNFKFTQSQNSQTKSETSGTQKYKERRSCFVCGKVGHVAKDCRQKVVTTNEKGAGLQVKEAKTEELKAQTASMWLGSKPKLCNCNDGNLDSVELVCGHKLPIVTAACAPATCMPVRQGVVNDKIVDVLRDTGCSSVVVKRDLLDLNQMLGETQKCVLIDGTVRNVPLAKVFISSPYFEGSVVALCMEKPLYDVIIGNIEGAREPENPNLKWSPVCIQSSVQEAPEEQIADTNYAAVETRSQKRNRERPIKPLKVVKSSDLDVTPEEMVKAQQSDDTLSKLWKLAETGVVKEYTKGSKTRFITVKGLLYREYIKSLASSSDQINQMVLPTQFREKVLEIGHEGIMAGHLGVKKTLDRIQTNFYWPGIEGDVRRFCASCDVCQRTFPKGRVTRVPLGSMPLIDTPFKRVAVDLVGPLQPMTARGNRYILTLVDFATRYPEAVALPRIDTERVAEALLDIFSRIGVPEEILSDLGSQFTSSIMKEVGRLLSIKQLNTTPYHPQCNGLVERFNGTLKRMLRKMCSERPADWDRYLPALLFAYREAPQESLGFAPFELLYGRMLRGPLTILKEVWSGEKIEEEVKSTYQYVMELRDRLEATCELARNELLKSAKRYKKSFDVRSKDRKFKVGDMVLILLPTDSNKLLMQWKGPFEVIKKIGLSDYRLLVNGNEKTFHANLLKLYVPRIKPVRQNGKSPEVGGAVIKVKVINEDTSESDFANVDLVSLEQVESVDDVMVSSERSEGEKLECSKVLRRYSDIFTDLPGYTTLVQHKINLTTDDPVRSRAYPIPLATQDIVKREIDAMLKLNVIEKSESPYASPIVLVEKPDGSIRFCVDFRKLNNVTVFDPEPIPNPEDLMAKLGTAKFYSRLDLTKGYWQIPVVEEDRPKTAFITSHGLFQFKVLPFGMVNAPAVFTRMMRKLLDGQENVINYIDDILIFTNTWEEHMTTLKSVLHRLRESGLTARPSKCFLGATSIDFLGHIIGDGLMKPQPDKVKKIWGVQRPRTKKEVRSFIGLANYYRKFIPLLLLLPH</sequence>
<keyword evidence="8" id="KW-0479">Metal-binding</keyword>
<evidence type="ECO:0000256" key="9">
    <source>
        <dbReference type="SAM" id="Coils"/>
    </source>
</evidence>
<dbReference type="SUPFAM" id="SSF56672">
    <property type="entry name" value="DNA/RNA polymerases"/>
    <property type="match status" value="1"/>
</dbReference>
<feature type="domain" description="CCHC-type" evidence="11">
    <location>
        <begin position="295"/>
        <end position="310"/>
    </location>
</feature>
<dbReference type="PANTHER" id="PTHR37984:SF15">
    <property type="entry name" value="INTEGRASE CATALYTIC DOMAIN-CONTAINING PROTEIN"/>
    <property type="match status" value="1"/>
</dbReference>
<keyword evidence="2" id="KW-0808">Transferase</keyword>
<feature type="domain" description="Integrase catalytic" evidence="13">
    <location>
        <begin position="665"/>
        <end position="824"/>
    </location>
</feature>
<evidence type="ECO:0000256" key="4">
    <source>
        <dbReference type="ARBA" id="ARBA00022722"/>
    </source>
</evidence>
<dbReference type="PROSITE" id="PS50878">
    <property type="entry name" value="RT_POL"/>
    <property type="match status" value="1"/>
</dbReference>
<evidence type="ECO:0000256" key="8">
    <source>
        <dbReference type="PROSITE-ProRule" id="PRU00047"/>
    </source>
</evidence>
<dbReference type="InterPro" id="IPR036397">
    <property type="entry name" value="RNaseH_sf"/>
</dbReference>
<evidence type="ECO:0000256" key="7">
    <source>
        <dbReference type="ARBA" id="ARBA00022918"/>
    </source>
</evidence>
<dbReference type="SUPFAM" id="SSF47353">
    <property type="entry name" value="Retrovirus capsid dimerization domain-like"/>
    <property type="match status" value="1"/>
</dbReference>
<evidence type="ECO:0000256" key="5">
    <source>
        <dbReference type="ARBA" id="ARBA00022759"/>
    </source>
</evidence>
<evidence type="ECO:0000313" key="15">
    <source>
        <dbReference type="Proteomes" id="UP001152320"/>
    </source>
</evidence>
<dbReference type="InterPro" id="IPR043502">
    <property type="entry name" value="DNA/RNA_pol_sf"/>
</dbReference>
<dbReference type="FunFam" id="1.10.340.70:FF:000001">
    <property type="entry name" value="Retrovirus-related Pol polyprotein from transposon gypsy-like Protein"/>
    <property type="match status" value="1"/>
</dbReference>
<keyword evidence="1" id="KW-0645">Protease</keyword>
<dbReference type="Gene3D" id="4.10.60.10">
    <property type="entry name" value="Zinc finger, CCHC-type"/>
    <property type="match status" value="1"/>
</dbReference>
<keyword evidence="4" id="KW-0540">Nuclease</keyword>
<organism evidence="14 15">
    <name type="scientific">Holothuria leucospilota</name>
    <name type="common">Black long sea cucumber</name>
    <name type="synonym">Mertensiothuria leucospilota</name>
    <dbReference type="NCBI Taxonomy" id="206669"/>
    <lineage>
        <taxon>Eukaryota</taxon>
        <taxon>Metazoa</taxon>
        <taxon>Echinodermata</taxon>
        <taxon>Eleutherozoa</taxon>
        <taxon>Echinozoa</taxon>
        <taxon>Holothuroidea</taxon>
        <taxon>Aspidochirotacea</taxon>
        <taxon>Aspidochirotida</taxon>
        <taxon>Holothuriidae</taxon>
        <taxon>Holothuria</taxon>
    </lineage>
</organism>
<dbReference type="Gene3D" id="3.10.10.10">
    <property type="entry name" value="HIV Type 1 Reverse Transcriptase, subunit A, domain 1"/>
    <property type="match status" value="1"/>
</dbReference>
<evidence type="ECO:0000256" key="3">
    <source>
        <dbReference type="ARBA" id="ARBA00022695"/>
    </source>
</evidence>
<dbReference type="SUPFAM" id="SSF53098">
    <property type="entry name" value="Ribonuclease H-like"/>
    <property type="match status" value="1"/>
</dbReference>
<dbReference type="PROSITE" id="PS50158">
    <property type="entry name" value="ZF_CCHC"/>
    <property type="match status" value="1"/>
</dbReference>
<dbReference type="GO" id="GO:0003964">
    <property type="term" value="F:RNA-directed DNA polymerase activity"/>
    <property type="evidence" value="ECO:0007669"/>
    <property type="project" value="UniProtKB-KW"/>
</dbReference>
<dbReference type="SMART" id="SM00343">
    <property type="entry name" value="ZnF_C2HC"/>
    <property type="match status" value="1"/>
</dbReference>
<dbReference type="Gene3D" id="1.10.340.70">
    <property type="match status" value="1"/>
</dbReference>
<keyword evidence="7" id="KW-0695">RNA-directed DNA polymerase</keyword>
<keyword evidence="3" id="KW-0548">Nucleotidyltransferase</keyword>
<dbReference type="PANTHER" id="PTHR37984">
    <property type="entry name" value="PROTEIN CBG26694"/>
    <property type="match status" value="1"/>
</dbReference>
<keyword evidence="8" id="KW-0862">Zinc</keyword>
<dbReference type="GO" id="GO:0003676">
    <property type="term" value="F:nucleic acid binding"/>
    <property type="evidence" value="ECO:0007669"/>
    <property type="project" value="InterPro"/>
</dbReference>
<dbReference type="Proteomes" id="UP001152320">
    <property type="component" value="Chromosome 12"/>
</dbReference>
<feature type="region of interest" description="Disordered" evidence="10">
    <location>
        <begin position="252"/>
        <end position="286"/>
    </location>
</feature>
<evidence type="ECO:0008006" key="16">
    <source>
        <dbReference type="Google" id="ProtNLM"/>
    </source>
</evidence>
<dbReference type="InterPro" id="IPR043128">
    <property type="entry name" value="Rev_trsase/Diguanyl_cyclase"/>
</dbReference>
<dbReference type="Gene3D" id="3.30.70.270">
    <property type="match status" value="2"/>
</dbReference>
<reference evidence="14" key="1">
    <citation type="submission" date="2021-10" db="EMBL/GenBank/DDBJ databases">
        <title>Tropical sea cucumber genome reveals ecological adaptation and Cuvierian tubules defense mechanism.</title>
        <authorList>
            <person name="Chen T."/>
        </authorList>
    </citation>
    <scope>NUCLEOTIDE SEQUENCE</scope>
    <source>
        <strain evidence="14">Nanhai2018</strain>
        <tissue evidence="14">Muscle</tissue>
    </source>
</reference>
<dbReference type="SUPFAM" id="SSF57756">
    <property type="entry name" value="Retrovirus zinc finger-like domains"/>
    <property type="match status" value="1"/>
</dbReference>
<dbReference type="CDD" id="cd01647">
    <property type="entry name" value="RT_LTR"/>
    <property type="match status" value="1"/>
</dbReference>
<dbReference type="Pfam" id="PF17921">
    <property type="entry name" value="Integrase_H2C2"/>
    <property type="match status" value="1"/>
</dbReference>
<comment type="caution">
    <text evidence="14">The sequence shown here is derived from an EMBL/GenBank/DDBJ whole genome shotgun (WGS) entry which is preliminary data.</text>
</comment>
<dbReference type="InterPro" id="IPR038269">
    <property type="entry name" value="SCAN_sf"/>
</dbReference>
<dbReference type="OrthoDB" id="414530at2759"/>
<keyword evidence="5" id="KW-0255">Endonuclease</keyword>
<protein>
    <recommendedName>
        <fullName evidence="16">Reverse transcriptase</fullName>
    </recommendedName>
</protein>
<feature type="domain" description="Reverse transcriptase" evidence="12">
    <location>
        <begin position="1067"/>
        <end position="1244"/>
    </location>
</feature>
<keyword evidence="15" id="KW-1185">Reference proteome</keyword>
<evidence type="ECO:0000256" key="2">
    <source>
        <dbReference type="ARBA" id="ARBA00022679"/>
    </source>
</evidence>
<dbReference type="GO" id="GO:0008233">
    <property type="term" value="F:peptidase activity"/>
    <property type="evidence" value="ECO:0007669"/>
    <property type="project" value="UniProtKB-KW"/>
</dbReference>
<feature type="coiled-coil region" evidence="9">
    <location>
        <begin position="26"/>
        <end position="69"/>
    </location>
</feature>
<evidence type="ECO:0000256" key="1">
    <source>
        <dbReference type="ARBA" id="ARBA00022670"/>
    </source>
</evidence>
<dbReference type="InterPro" id="IPR041588">
    <property type="entry name" value="Integrase_H2C2"/>
</dbReference>
<keyword evidence="8" id="KW-0863">Zinc-finger</keyword>
<gene>
    <name evidence="14" type="ORF">HOLleu_26199</name>
</gene>
<keyword evidence="6" id="KW-0378">Hydrolase</keyword>
<evidence type="ECO:0000313" key="14">
    <source>
        <dbReference type="EMBL" id="KAJ8032629.1"/>
    </source>
</evidence>
<dbReference type="GO" id="GO:0006508">
    <property type="term" value="P:proteolysis"/>
    <property type="evidence" value="ECO:0007669"/>
    <property type="project" value="UniProtKB-KW"/>
</dbReference>
<dbReference type="InterPro" id="IPR001878">
    <property type="entry name" value="Znf_CCHC"/>
</dbReference>
<dbReference type="Pfam" id="PF00078">
    <property type="entry name" value="RVT_1"/>
    <property type="match status" value="1"/>
</dbReference>
<dbReference type="InterPro" id="IPR012337">
    <property type="entry name" value="RNaseH-like_sf"/>
</dbReference>
<dbReference type="EMBL" id="JAIZAY010000012">
    <property type="protein sequence ID" value="KAJ8032629.1"/>
    <property type="molecule type" value="Genomic_DNA"/>
</dbReference>
<dbReference type="GO" id="GO:0008270">
    <property type="term" value="F:zinc ion binding"/>
    <property type="evidence" value="ECO:0007669"/>
    <property type="project" value="UniProtKB-KW"/>
</dbReference>
<dbReference type="Pfam" id="PF00665">
    <property type="entry name" value="rve"/>
    <property type="match status" value="1"/>
</dbReference>
<proteinExistence type="predicted"/>
<keyword evidence="9" id="KW-0175">Coiled coil</keyword>
<evidence type="ECO:0000256" key="6">
    <source>
        <dbReference type="ARBA" id="ARBA00022801"/>
    </source>
</evidence>
<dbReference type="FunFam" id="3.10.10.10:FF:000007">
    <property type="entry name" value="Retrovirus-related Pol polyprotein from transposon 17.6-like Protein"/>
    <property type="match status" value="1"/>
</dbReference>
<dbReference type="InterPro" id="IPR050951">
    <property type="entry name" value="Retrovirus_Pol_polyprotein"/>
</dbReference>
<dbReference type="InterPro" id="IPR001584">
    <property type="entry name" value="Integrase_cat-core"/>
</dbReference>
<dbReference type="Pfam" id="PF00098">
    <property type="entry name" value="zf-CCHC"/>
    <property type="match status" value="1"/>
</dbReference>
<dbReference type="InterPro" id="IPR000477">
    <property type="entry name" value="RT_dom"/>
</dbReference>
<evidence type="ECO:0000259" key="12">
    <source>
        <dbReference type="PROSITE" id="PS50878"/>
    </source>
</evidence>
<feature type="compositionally biased region" description="Polar residues" evidence="10">
    <location>
        <begin position="269"/>
        <end position="286"/>
    </location>
</feature>
<evidence type="ECO:0000259" key="11">
    <source>
        <dbReference type="PROSITE" id="PS50158"/>
    </source>
</evidence>
<dbReference type="GO" id="GO:0004519">
    <property type="term" value="F:endonuclease activity"/>
    <property type="evidence" value="ECO:0007669"/>
    <property type="project" value="UniProtKB-KW"/>
</dbReference>
<dbReference type="PROSITE" id="PS50994">
    <property type="entry name" value="INTEGRASE"/>
    <property type="match status" value="1"/>
</dbReference>
<name>A0A9Q1BU49_HOLLE</name>
<dbReference type="FunFam" id="3.30.420.10:FF:000032">
    <property type="entry name" value="Retrovirus-related Pol polyprotein from transposon 297-like Protein"/>
    <property type="match status" value="1"/>
</dbReference>
<accession>A0A9Q1BU49</accession>
<dbReference type="Gene3D" id="3.30.420.10">
    <property type="entry name" value="Ribonuclease H-like superfamily/Ribonuclease H"/>
    <property type="match status" value="1"/>
</dbReference>
<dbReference type="Gene3D" id="1.10.4020.10">
    <property type="entry name" value="DNA breaking-rejoining enzymes"/>
    <property type="match status" value="1"/>
</dbReference>
<evidence type="ECO:0000259" key="13">
    <source>
        <dbReference type="PROSITE" id="PS50994"/>
    </source>
</evidence>
<dbReference type="InterPro" id="IPR036875">
    <property type="entry name" value="Znf_CCHC_sf"/>
</dbReference>
<dbReference type="GO" id="GO:0015074">
    <property type="term" value="P:DNA integration"/>
    <property type="evidence" value="ECO:0007669"/>
    <property type="project" value="InterPro"/>
</dbReference>